<protein>
    <submittedName>
        <fullName evidence="3">Peptidase A2 domain-containing protein</fullName>
    </submittedName>
</protein>
<evidence type="ECO:0000313" key="3">
    <source>
        <dbReference type="WBParaSite" id="nRc.2.0.1.t45308-RA"/>
    </source>
</evidence>
<organism evidence="2 3">
    <name type="scientific">Romanomermis culicivorax</name>
    <name type="common">Nematode worm</name>
    <dbReference type="NCBI Taxonomy" id="13658"/>
    <lineage>
        <taxon>Eukaryota</taxon>
        <taxon>Metazoa</taxon>
        <taxon>Ecdysozoa</taxon>
        <taxon>Nematoda</taxon>
        <taxon>Enoplea</taxon>
        <taxon>Dorylaimia</taxon>
        <taxon>Mermithida</taxon>
        <taxon>Mermithoidea</taxon>
        <taxon>Mermithidae</taxon>
        <taxon>Romanomermis</taxon>
    </lineage>
</organism>
<sequence length="524" mass="58837">MTRHEDAKNFLMFPLAPDYNQMTLKHELASITLDAREEPMVFLSKVMTYVQLLYQDEYQTFWHKQVIDTFLTKMPVFYQLTIREQAKSFTNVQQLANAMTKAHSILNATKAEIGTTNCPIFVNQAEQDMPAPRSPQPFNHRFDRHCSMDCSQDCYRDCTLSNDPQSQNPMLMPNKFLSFQLPQSNPPPQPQPQTEMLLEQLIQRWDRDREEHHSQQRLEDYQFNARQQIPCYQSLPRDSYNNCFNGSASLDQLRSMQYQLTGLWCDAHKSHTHNTEDCDWLKQQNAQGNNRQDLGHQSHAPQPPPNDFEPTLTISAASATGDHALEHSLKEVQTIPAAHEAIFKKVTMPTDSSRTSLQSSELPLVLPALPLTSTVSATNLEAGTISQSTSAANMVIPSKEIASATPIISPGIISWNATAHASYDLCHIHSSICQIENPTPSTKMFVHKYASTRAFQIPIKLLAIKADALIDTRAQCSILSSGLVKWAFDKQSLQLPICGKIKVADGAIVNAHSPVVVTMESAFG</sequence>
<reference evidence="3" key="1">
    <citation type="submission" date="2022-11" db="UniProtKB">
        <authorList>
            <consortium name="WormBaseParasite"/>
        </authorList>
    </citation>
    <scope>IDENTIFICATION</scope>
</reference>
<evidence type="ECO:0000313" key="2">
    <source>
        <dbReference type="Proteomes" id="UP000887565"/>
    </source>
</evidence>
<evidence type="ECO:0000256" key="1">
    <source>
        <dbReference type="SAM" id="MobiDB-lite"/>
    </source>
</evidence>
<name>A0A915L2K4_ROMCU</name>
<dbReference type="WBParaSite" id="nRc.2.0.1.t45308-RA">
    <property type="protein sequence ID" value="nRc.2.0.1.t45308-RA"/>
    <property type="gene ID" value="nRc.2.0.1.g45308"/>
</dbReference>
<keyword evidence="2" id="KW-1185">Reference proteome</keyword>
<accession>A0A915L2K4</accession>
<dbReference type="Proteomes" id="UP000887565">
    <property type="component" value="Unplaced"/>
</dbReference>
<feature type="region of interest" description="Disordered" evidence="1">
    <location>
        <begin position="288"/>
        <end position="312"/>
    </location>
</feature>
<dbReference type="AlphaFoldDB" id="A0A915L2K4"/>
<proteinExistence type="predicted"/>